<proteinExistence type="predicted"/>
<feature type="region of interest" description="Disordered" evidence="1">
    <location>
        <begin position="196"/>
        <end position="222"/>
    </location>
</feature>
<protein>
    <submittedName>
        <fullName evidence="2">Uncharacterized protein</fullName>
    </submittedName>
</protein>
<accession>A0A7R8X116</accession>
<sequence>LDPFLVESIFPAPEPCWPGWHGPHRFPLPPVFDPMAPPVHLSSVQSVQSKPQCVLFSPRVNLRTRLISYDVCSPRPSPTAPPLELRLPGATATDVTRLLAAQNQTPPGVPPEKGQKRAPLFLCSALDAPMFFIAVGNRVAVHFISQRKRLQIQKLPMDTILLQRIQLPQESAGEGILCCFPASSIPIPPPPPPPLLLSLPVALPPLQPPPQQPEQGGTRRHDPHLAVDVLPLLLAPGPPLRSPRQLHGGSPGGRGKQGGNLPARRRHRWEARDLLLEDEVRAAGFF</sequence>
<feature type="compositionally biased region" description="Gly residues" evidence="1">
    <location>
        <begin position="249"/>
        <end position="258"/>
    </location>
</feature>
<name>A0A7R8X116_9CRUS</name>
<feature type="region of interest" description="Disordered" evidence="1">
    <location>
        <begin position="238"/>
        <end position="265"/>
    </location>
</feature>
<reference evidence="2" key="1">
    <citation type="submission" date="2020-11" db="EMBL/GenBank/DDBJ databases">
        <authorList>
            <person name="Tran Van P."/>
        </authorList>
    </citation>
    <scope>NUCLEOTIDE SEQUENCE</scope>
</reference>
<evidence type="ECO:0000256" key="1">
    <source>
        <dbReference type="SAM" id="MobiDB-lite"/>
    </source>
</evidence>
<feature type="compositionally biased region" description="Pro residues" evidence="1">
    <location>
        <begin position="202"/>
        <end position="212"/>
    </location>
</feature>
<feature type="non-terminal residue" evidence="2">
    <location>
        <position position="1"/>
    </location>
</feature>
<dbReference type="EMBL" id="OB694052">
    <property type="protein sequence ID" value="CAD7237948.1"/>
    <property type="molecule type" value="Genomic_DNA"/>
</dbReference>
<gene>
    <name evidence="2" type="ORF">CTOB1V02_LOCUS15763</name>
</gene>
<dbReference type="AlphaFoldDB" id="A0A7R8X116"/>
<evidence type="ECO:0000313" key="2">
    <source>
        <dbReference type="EMBL" id="CAD7237948.1"/>
    </source>
</evidence>
<organism evidence="2">
    <name type="scientific">Cyprideis torosa</name>
    <dbReference type="NCBI Taxonomy" id="163714"/>
    <lineage>
        <taxon>Eukaryota</taxon>
        <taxon>Metazoa</taxon>
        <taxon>Ecdysozoa</taxon>
        <taxon>Arthropoda</taxon>
        <taxon>Crustacea</taxon>
        <taxon>Oligostraca</taxon>
        <taxon>Ostracoda</taxon>
        <taxon>Podocopa</taxon>
        <taxon>Podocopida</taxon>
        <taxon>Cytherocopina</taxon>
        <taxon>Cytheroidea</taxon>
        <taxon>Cytherideidae</taxon>
        <taxon>Cyprideis</taxon>
    </lineage>
</organism>